<protein>
    <recommendedName>
        <fullName evidence="2">CAAX prenyl protease 2/Lysostaphin resistance protein A-like domain-containing protein</fullName>
    </recommendedName>
</protein>
<feature type="transmembrane region" description="Helical" evidence="1">
    <location>
        <begin position="85"/>
        <end position="111"/>
    </location>
</feature>
<dbReference type="RefSeq" id="WP_089740284.1">
    <property type="nucleotide sequence ID" value="NZ_FOGL01000006.1"/>
</dbReference>
<organism evidence="3 4">
    <name type="scientific">Gracilibacillus ureilyticus</name>
    <dbReference type="NCBI Taxonomy" id="531814"/>
    <lineage>
        <taxon>Bacteria</taxon>
        <taxon>Bacillati</taxon>
        <taxon>Bacillota</taxon>
        <taxon>Bacilli</taxon>
        <taxon>Bacillales</taxon>
        <taxon>Bacillaceae</taxon>
        <taxon>Gracilibacillus</taxon>
    </lineage>
</organism>
<name>A0A1H9Q5E8_9BACI</name>
<dbReference type="AlphaFoldDB" id="A0A1H9Q5E8"/>
<feature type="transmembrane region" description="Helical" evidence="1">
    <location>
        <begin position="184"/>
        <end position="200"/>
    </location>
</feature>
<evidence type="ECO:0000256" key="1">
    <source>
        <dbReference type="SAM" id="Phobius"/>
    </source>
</evidence>
<gene>
    <name evidence="3" type="ORF">SAMN04487944_10637</name>
</gene>
<keyword evidence="4" id="KW-1185">Reference proteome</keyword>
<evidence type="ECO:0000313" key="3">
    <source>
        <dbReference type="EMBL" id="SER55661.1"/>
    </source>
</evidence>
<dbReference type="InterPro" id="IPR003675">
    <property type="entry name" value="Rce1/LyrA-like_dom"/>
</dbReference>
<accession>A0A1H9Q5E8</accession>
<evidence type="ECO:0000313" key="4">
    <source>
        <dbReference type="Proteomes" id="UP000199687"/>
    </source>
</evidence>
<keyword evidence="1" id="KW-0812">Transmembrane</keyword>
<dbReference type="Pfam" id="PF02517">
    <property type="entry name" value="Rce1-like"/>
    <property type="match status" value="1"/>
</dbReference>
<feature type="transmembrane region" description="Helical" evidence="1">
    <location>
        <begin position="237"/>
        <end position="258"/>
    </location>
</feature>
<proteinExistence type="predicted"/>
<dbReference type="GO" id="GO:0080120">
    <property type="term" value="P:CAAX-box protein maturation"/>
    <property type="evidence" value="ECO:0007669"/>
    <property type="project" value="UniProtKB-ARBA"/>
</dbReference>
<dbReference type="GO" id="GO:0004175">
    <property type="term" value="F:endopeptidase activity"/>
    <property type="evidence" value="ECO:0007669"/>
    <property type="project" value="UniProtKB-ARBA"/>
</dbReference>
<feature type="transmembrane region" description="Helical" evidence="1">
    <location>
        <begin position="44"/>
        <end position="64"/>
    </location>
</feature>
<reference evidence="3 4" key="1">
    <citation type="submission" date="2016-10" db="EMBL/GenBank/DDBJ databases">
        <authorList>
            <person name="de Groot N.N."/>
        </authorList>
    </citation>
    <scope>NUCLEOTIDE SEQUENCE [LARGE SCALE GENOMIC DNA]</scope>
    <source>
        <strain evidence="3 4">CGMCC 1.7727</strain>
    </source>
</reference>
<keyword evidence="1" id="KW-0472">Membrane</keyword>
<dbReference type="Proteomes" id="UP000199687">
    <property type="component" value="Unassembled WGS sequence"/>
</dbReference>
<sequence>MEGKHQLRSKILTRIAIVFVVTNIIWLVTSMSSNLYSNENYARTTHFLMGLFISFLIILLLLFVCKKGNTSWSNIGFAKSLKVNFIAVTLGIAIWLIPALIGTLLLQTIGLVDIGLQSGWGEIIGNLLFLFLAVFLIEALPEELIFRGYIFSQLQKLFPDNVVILLQVMLFTLFAYLIGSIYSLEQLMFIPGFAFILGYFRAISKNIWVPIGFHLAIMTGTQLLGPLHNHFVISNFFTLQFAAFILFPSAIGAIVLNYQFDKRKSIALN</sequence>
<feature type="transmembrane region" description="Helical" evidence="1">
    <location>
        <begin position="161"/>
        <end position="178"/>
    </location>
</feature>
<feature type="transmembrane region" description="Helical" evidence="1">
    <location>
        <begin position="12"/>
        <end position="32"/>
    </location>
</feature>
<evidence type="ECO:0000259" key="2">
    <source>
        <dbReference type="Pfam" id="PF02517"/>
    </source>
</evidence>
<keyword evidence="1" id="KW-1133">Transmembrane helix</keyword>
<dbReference type="STRING" id="531814.SAMN04487944_10637"/>
<feature type="transmembrane region" description="Helical" evidence="1">
    <location>
        <begin position="207"/>
        <end position="225"/>
    </location>
</feature>
<feature type="domain" description="CAAX prenyl protease 2/Lysostaphin resistance protein A-like" evidence="2">
    <location>
        <begin position="126"/>
        <end position="217"/>
    </location>
</feature>
<dbReference type="EMBL" id="FOGL01000006">
    <property type="protein sequence ID" value="SER55661.1"/>
    <property type="molecule type" value="Genomic_DNA"/>
</dbReference>
<feature type="transmembrane region" description="Helical" evidence="1">
    <location>
        <begin position="123"/>
        <end position="140"/>
    </location>
</feature>